<comment type="caution">
    <text evidence="4">The sequence shown here is derived from an EMBL/GenBank/DDBJ whole genome shotgun (WGS) entry which is preliminary data.</text>
</comment>
<feature type="domain" description="4-oxalocrotonate tautomerase-like" evidence="3">
    <location>
        <begin position="2"/>
        <end position="57"/>
    </location>
</feature>
<name>A0A852RZL7_9ACTN</name>
<evidence type="ECO:0000256" key="2">
    <source>
        <dbReference type="SAM" id="MobiDB-lite"/>
    </source>
</evidence>
<dbReference type="GO" id="GO:0016853">
    <property type="term" value="F:isomerase activity"/>
    <property type="evidence" value="ECO:0007669"/>
    <property type="project" value="UniProtKB-KW"/>
</dbReference>
<dbReference type="Pfam" id="PF01361">
    <property type="entry name" value="Tautomerase"/>
    <property type="match status" value="1"/>
</dbReference>
<proteinExistence type="predicted"/>
<evidence type="ECO:0000259" key="3">
    <source>
        <dbReference type="Pfam" id="PF01361"/>
    </source>
</evidence>
<dbReference type="Proteomes" id="UP000582231">
    <property type="component" value="Unassembled WGS sequence"/>
</dbReference>
<keyword evidence="5" id="KW-1185">Reference proteome</keyword>
<dbReference type="SUPFAM" id="SSF55331">
    <property type="entry name" value="Tautomerase/MIF"/>
    <property type="match status" value="1"/>
</dbReference>
<dbReference type="RefSeq" id="WP_179729347.1">
    <property type="nucleotide sequence ID" value="NZ_BAABEF010000001.1"/>
</dbReference>
<reference evidence="4 5" key="1">
    <citation type="submission" date="2020-07" db="EMBL/GenBank/DDBJ databases">
        <title>Sequencing the genomes of 1000 actinobacteria strains.</title>
        <authorList>
            <person name="Klenk H.-P."/>
        </authorList>
    </citation>
    <scope>NUCLEOTIDE SEQUENCE [LARGE SCALE GENOMIC DNA]</scope>
    <source>
        <strain evidence="4 5">DSM 19082</strain>
    </source>
</reference>
<protein>
    <submittedName>
        <fullName evidence="4">4-oxalocrotonate tautomerase</fullName>
        <ecNumber evidence="4">5.3.2.6</ecNumber>
    </submittedName>
</protein>
<keyword evidence="1 4" id="KW-0413">Isomerase</keyword>
<evidence type="ECO:0000313" key="4">
    <source>
        <dbReference type="EMBL" id="NYD33274.1"/>
    </source>
</evidence>
<organism evidence="4 5">
    <name type="scientific">Nocardioides kongjuensis</name>
    <dbReference type="NCBI Taxonomy" id="349522"/>
    <lineage>
        <taxon>Bacteria</taxon>
        <taxon>Bacillati</taxon>
        <taxon>Actinomycetota</taxon>
        <taxon>Actinomycetes</taxon>
        <taxon>Propionibacteriales</taxon>
        <taxon>Nocardioidaceae</taxon>
        <taxon>Nocardioides</taxon>
    </lineage>
</organism>
<dbReference type="AlphaFoldDB" id="A0A852RZL7"/>
<evidence type="ECO:0000313" key="5">
    <source>
        <dbReference type="Proteomes" id="UP000582231"/>
    </source>
</evidence>
<sequence length="85" mass="9796">MPFIRIDMFPGRTLEQKRELAEVLTREVSRIAKCKPETINFIFTDVSREDWGRNGYLFCDEYEYENDPEDAPADSSARDTSAPGS</sequence>
<dbReference type="EMBL" id="JACCBF010000001">
    <property type="protein sequence ID" value="NYD33274.1"/>
    <property type="molecule type" value="Genomic_DNA"/>
</dbReference>
<gene>
    <name evidence="4" type="ORF">BJ958_004820</name>
</gene>
<dbReference type="Gene3D" id="3.30.429.10">
    <property type="entry name" value="Macrophage Migration Inhibitory Factor"/>
    <property type="match status" value="1"/>
</dbReference>
<dbReference type="InterPro" id="IPR004370">
    <property type="entry name" value="4-OT-like_dom"/>
</dbReference>
<dbReference type="EC" id="5.3.2.6" evidence="4"/>
<dbReference type="InterPro" id="IPR014347">
    <property type="entry name" value="Tautomerase/MIF_sf"/>
</dbReference>
<feature type="region of interest" description="Disordered" evidence="2">
    <location>
        <begin position="65"/>
        <end position="85"/>
    </location>
</feature>
<accession>A0A852RZL7</accession>
<evidence type="ECO:0000256" key="1">
    <source>
        <dbReference type="ARBA" id="ARBA00023235"/>
    </source>
</evidence>